<evidence type="ECO:0000313" key="1">
    <source>
        <dbReference type="EMBL" id="CAG9946448.1"/>
    </source>
</evidence>
<reference evidence="1" key="2">
    <citation type="submission" date="2021-10" db="EMBL/GenBank/DDBJ databases">
        <authorList>
            <person name="Piombo E."/>
        </authorList>
    </citation>
    <scope>NUCLEOTIDE SEQUENCE</scope>
</reference>
<dbReference type="Proteomes" id="UP000836387">
    <property type="component" value="Unassembled WGS sequence"/>
</dbReference>
<sequence length="292" mass="32373">MNDSGMSTFEALPQEIVIEIGEMCAWPASSEEPPPSKHLAALIRTSRWLYNSFNATLYRKNLKQDAPVDSCVLWAAEHGCLDTIKMAVSFGTEVNVSAADDDGFTSLHKAAARGDSDILRLLLAQPGIIVVGKSIYGDTPLSLAIARCHLHCARLLLERPEYNLEDLEKNGRTMLHILCEKTEDESDSTLDFICSLIDRGCPLEAELDDRRIALDIAIGRKKTKIARLLRSYTIISGLGHGSSQTCRICHPIDQLRSDRTLGSGHKKRDCKDISAELSQSVILQCFLLYSNW</sequence>
<dbReference type="EMBL" id="CADEHS020000010">
    <property type="protein sequence ID" value="CAG9946448.1"/>
    <property type="molecule type" value="Genomic_DNA"/>
</dbReference>
<keyword evidence="2" id="KW-1185">Reference proteome</keyword>
<reference evidence="1" key="1">
    <citation type="submission" date="2020-04" db="EMBL/GenBank/DDBJ databases">
        <authorList>
            <person name="Broberg M."/>
        </authorList>
    </citation>
    <scope>NUCLEOTIDE SEQUENCE</scope>
</reference>
<proteinExistence type="predicted"/>
<gene>
    <name evidence="1" type="ORF">CRV2_00005330</name>
</gene>
<comment type="caution">
    <text evidence="1">The sequence shown here is derived from an EMBL/GenBank/DDBJ whole genome shotgun (WGS) entry which is preliminary data.</text>
</comment>
<evidence type="ECO:0000313" key="2">
    <source>
        <dbReference type="Proteomes" id="UP000836387"/>
    </source>
</evidence>
<accession>A0ACA9TZV4</accession>
<name>A0ACA9TZV4_BIOOC</name>
<protein>
    <submittedName>
        <fullName evidence="1">Uncharacterized protein</fullName>
    </submittedName>
</protein>
<organism evidence="1 2">
    <name type="scientific">Clonostachys rosea f. rosea IK726</name>
    <dbReference type="NCBI Taxonomy" id="1349383"/>
    <lineage>
        <taxon>Eukaryota</taxon>
        <taxon>Fungi</taxon>
        <taxon>Dikarya</taxon>
        <taxon>Ascomycota</taxon>
        <taxon>Pezizomycotina</taxon>
        <taxon>Sordariomycetes</taxon>
        <taxon>Hypocreomycetidae</taxon>
        <taxon>Hypocreales</taxon>
        <taxon>Bionectriaceae</taxon>
        <taxon>Clonostachys</taxon>
    </lineage>
</organism>